<keyword evidence="2" id="KW-1185">Reference proteome</keyword>
<dbReference type="InterPro" id="IPR029058">
    <property type="entry name" value="AB_hydrolase_fold"/>
</dbReference>
<dbReference type="Pfam" id="PF19559">
    <property type="entry name" value="DUF6081"/>
    <property type="match status" value="1"/>
</dbReference>
<accession>A0ABS0GRI2</accession>
<dbReference type="Gene3D" id="3.40.50.1820">
    <property type="entry name" value="alpha/beta hydrolase"/>
    <property type="match status" value="1"/>
</dbReference>
<dbReference type="SUPFAM" id="SSF53474">
    <property type="entry name" value="alpha/beta-Hydrolases"/>
    <property type="match status" value="1"/>
</dbReference>
<comment type="caution">
    <text evidence="1">The sequence shown here is derived from an EMBL/GenBank/DDBJ whole genome shotgun (WGS) entry which is preliminary data.</text>
</comment>
<gene>
    <name evidence="1" type="ORF">I0C86_07310</name>
</gene>
<dbReference type="InterPro" id="IPR045727">
    <property type="entry name" value="DUF6081"/>
</dbReference>
<name>A0ABS0GRI2_9ACTN</name>
<evidence type="ECO:0000313" key="1">
    <source>
        <dbReference type="EMBL" id="MBF9128792.1"/>
    </source>
</evidence>
<dbReference type="EMBL" id="JADPUN010000090">
    <property type="protein sequence ID" value="MBF9128792.1"/>
    <property type="molecule type" value="Genomic_DNA"/>
</dbReference>
<dbReference type="Proteomes" id="UP000638560">
    <property type="component" value="Unassembled WGS sequence"/>
</dbReference>
<proteinExistence type="predicted"/>
<reference evidence="1 2" key="1">
    <citation type="submission" date="2020-11" db="EMBL/GenBank/DDBJ databases">
        <title>A novel isolate from a Black sea contaminated sediment with potential to produce alkanes: Plantactinospora alkalitolerans sp. nov.</title>
        <authorList>
            <person name="Carro L."/>
            <person name="Veyisoglu A."/>
            <person name="Guven K."/>
            <person name="Schumann P."/>
            <person name="Klenk H.-P."/>
            <person name="Sahin N."/>
        </authorList>
    </citation>
    <scope>NUCLEOTIDE SEQUENCE [LARGE SCALE GENOMIC DNA]</scope>
    <source>
        <strain evidence="1 2">S1510</strain>
    </source>
</reference>
<protein>
    <submittedName>
        <fullName evidence="1">Uncharacterized protein</fullName>
    </submittedName>
</protein>
<organism evidence="1 2">
    <name type="scientific">Plantactinospora alkalitolerans</name>
    <dbReference type="NCBI Taxonomy" id="2789879"/>
    <lineage>
        <taxon>Bacteria</taxon>
        <taxon>Bacillati</taxon>
        <taxon>Actinomycetota</taxon>
        <taxon>Actinomycetes</taxon>
        <taxon>Micromonosporales</taxon>
        <taxon>Micromonosporaceae</taxon>
        <taxon>Plantactinospora</taxon>
    </lineage>
</organism>
<evidence type="ECO:0000313" key="2">
    <source>
        <dbReference type="Proteomes" id="UP000638560"/>
    </source>
</evidence>
<sequence length="202" mass="22132">MYDFATDLADRLSAWPRVDYADLPATRAALRAAVAHHRPYQPARPVEIGDRLVPGPPGAVRVYRPDADRPQPAPIYLHRGGFVTRDVETVHQTCLRLADRIDANPGTALSFEAWLSGRTYGTAGHPFGAAVADPDDDLRLPSVAMPVLDTETAMVFDFLLLDPVGGGAQRFTDEQNRPESRLFGQGAELRARRYLVSQTPSA</sequence>
<dbReference type="RefSeq" id="WP_196200436.1">
    <property type="nucleotide sequence ID" value="NZ_JADPUN010000090.1"/>
</dbReference>